<proteinExistence type="predicted"/>
<dbReference type="InterPro" id="IPR036278">
    <property type="entry name" value="Sialidase_sf"/>
</dbReference>
<feature type="compositionally biased region" description="Polar residues" evidence="1">
    <location>
        <begin position="1"/>
        <end position="12"/>
    </location>
</feature>
<dbReference type="CDD" id="cd15482">
    <property type="entry name" value="Sialidase_non-viral"/>
    <property type="match status" value="1"/>
</dbReference>
<evidence type="ECO:0000313" key="2">
    <source>
        <dbReference type="EMBL" id="RGS80375.1"/>
    </source>
</evidence>
<gene>
    <name evidence="2" type="ORF">DWX70_21675</name>
</gene>
<organism evidence="2 3">
    <name type="scientific">Bacteroides ovatus</name>
    <dbReference type="NCBI Taxonomy" id="28116"/>
    <lineage>
        <taxon>Bacteria</taxon>
        <taxon>Pseudomonadati</taxon>
        <taxon>Bacteroidota</taxon>
        <taxon>Bacteroidia</taxon>
        <taxon>Bacteroidales</taxon>
        <taxon>Bacteroidaceae</taxon>
        <taxon>Bacteroides</taxon>
    </lineage>
</organism>
<dbReference type="SUPFAM" id="SSF110296">
    <property type="entry name" value="Oligoxyloglucan reducing end-specific cellobiohydrolase"/>
    <property type="match status" value="2"/>
</dbReference>
<sequence>MSFSLSGQATTEQGDKKKGRYEVSYSRSDMGGGGYITGIVQDYHNPDILYARSDVAGVFKTTNGGKSWDAINSGMNLVSDHYCHSLAINPFDSKMLLRASGDVRSFKFTGRIHKSTDGGNHWKLVKDKLDFWGNGDTRMLGELIAFDPLQKGRIAVGTYSKGVYISNDNGEHWSYSGLKDERISFVRFYKGKMYVGTIPDSALPGKTGYSKEQIAKDMLLTQDRLRHKTFGCIYVSEDYGKHWNVLYQIENVGILEMEIMNEGNVLLFISDKGVYRSVDGGKHFYWIEDEYLPRTSRYQTVTVSPVDSNVVYTAEKYARSAALPIYKSDDFGASWYLLSPGLKKENLQEFPKFHGKEPKMLGGSISHILPDCRDRNRLYFSNFWGVTQTSDGGHNYTGNHFRGLETLCMEQLTRHPYCKEYLFAGICDHPLYYSDDDGVSYRSVDLLDGPARIVCCSKWSPFVYWVAQRKGEYCDFLYSTDLGKTGKRKRIGTKDNFVQCLIEDNTCKGKLWMMMEGETEGEFGKGGRAGIYMSANNGDTWDKVHTPFFDQAKTIPVFKEYIDNNFMAIVTYQTKNGCGTNKLMAMDCQRNSLYVGEWCTGLFRTDNEGMHWEDISHGLPFDKKNNSILNFVYPHPFMEGRLYAGFWNGGLWESCDFGKHWKKVTMPGMKNINATAMHIDCNREGEYVTVLACANHLLANHPTAIFIREGDEKWTNIYDPALGAMKWVDIVIDAKEQSIHLATVGSGIIRLKYK</sequence>
<comment type="caution">
    <text evidence="2">The sequence shown here is derived from an EMBL/GenBank/DDBJ whole genome shotgun (WGS) entry which is preliminary data.</text>
</comment>
<protein>
    <recommendedName>
        <fullName evidence="4">Sortilin N-terminal domain-containing protein</fullName>
    </recommendedName>
</protein>
<dbReference type="AlphaFoldDB" id="A0A395VR27"/>
<accession>A0A395VR27</accession>
<evidence type="ECO:0008006" key="4">
    <source>
        <dbReference type="Google" id="ProtNLM"/>
    </source>
</evidence>
<dbReference type="GO" id="GO:0010411">
    <property type="term" value="P:xyloglucan metabolic process"/>
    <property type="evidence" value="ECO:0007669"/>
    <property type="project" value="TreeGrafter"/>
</dbReference>
<dbReference type="EMBL" id="QRVZ01000024">
    <property type="protein sequence ID" value="RGS80375.1"/>
    <property type="molecule type" value="Genomic_DNA"/>
</dbReference>
<dbReference type="Proteomes" id="UP000266492">
    <property type="component" value="Unassembled WGS sequence"/>
</dbReference>
<dbReference type="InterPro" id="IPR015943">
    <property type="entry name" value="WD40/YVTN_repeat-like_dom_sf"/>
</dbReference>
<dbReference type="SUPFAM" id="SSF50939">
    <property type="entry name" value="Sialidases"/>
    <property type="match status" value="1"/>
</dbReference>
<dbReference type="InterPro" id="IPR052025">
    <property type="entry name" value="Xyloglucanase_GH74"/>
</dbReference>
<evidence type="ECO:0000256" key="1">
    <source>
        <dbReference type="SAM" id="MobiDB-lite"/>
    </source>
</evidence>
<dbReference type="Gene3D" id="2.130.10.10">
    <property type="entry name" value="YVTN repeat-like/Quinoprotein amine dehydrogenase"/>
    <property type="match status" value="4"/>
</dbReference>
<dbReference type="PANTHER" id="PTHR43739:SF5">
    <property type="entry name" value="EXO-ALPHA-SIALIDASE"/>
    <property type="match status" value="1"/>
</dbReference>
<reference evidence="2 3" key="1">
    <citation type="submission" date="2018-08" db="EMBL/GenBank/DDBJ databases">
        <title>A genome reference for cultivated species of the human gut microbiota.</title>
        <authorList>
            <person name="Zou Y."/>
            <person name="Xue W."/>
            <person name="Luo G."/>
        </authorList>
    </citation>
    <scope>NUCLEOTIDE SEQUENCE [LARGE SCALE GENOMIC DNA]</scope>
    <source>
        <strain evidence="2 3">AF20-9LB</strain>
    </source>
</reference>
<dbReference type="PANTHER" id="PTHR43739">
    <property type="entry name" value="XYLOGLUCANASE (EUROFUNG)"/>
    <property type="match status" value="1"/>
</dbReference>
<evidence type="ECO:0000313" key="3">
    <source>
        <dbReference type="Proteomes" id="UP000266492"/>
    </source>
</evidence>
<feature type="region of interest" description="Disordered" evidence="1">
    <location>
        <begin position="1"/>
        <end position="23"/>
    </location>
</feature>
<name>A0A395VR27_BACOV</name>